<evidence type="ECO:0000256" key="1">
    <source>
        <dbReference type="ARBA" id="ARBA00006382"/>
    </source>
</evidence>
<dbReference type="EMBL" id="CP017834">
    <property type="protein sequence ID" value="APJ02922.1"/>
    <property type="molecule type" value="Genomic_DNA"/>
</dbReference>
<feature type="domain" description="Glutamate/phenylalanine/leucine/valine/L-tryptophan dehydrogenase C-terminal" evidence="3">
    <location>
        <begin position="626"/>
        <end position="874"/>
    </location>
</feature>
<evidence type="ECO:0000256" key="2">
    <source>
        <dbReference type="ARBA" id="ARBA00023002"/>
    </source>
</evidence>
<dbReference type="InterPro" id="IPR036291">
    <property type="entry name" value="NAD(P)-bd_dom_sf"/>
</dbReference>
<dbReference type="SUPFAM" id="SSF53223">
    <property type="entry name" value="Aminoacid dehydrogenase-like, N-terminal domain"/>
    <property type="match status" value="1"/>
</dbReference>
<accession>A0A1L4CY97</accession>
<evidence type="ECO:0000313" key="5">
    <source>
        <dbReference type="Proteomes" id="UP000184731"/>
    </source>
</evidence>
<name>A0A1L4CY97_9BACT</name>
<dbReference type="SMART" id="SM00839">
    <property type="entry name" value="ELFV_dehydrog"/>
    <property type="match status" value="1"/>
</dbReference>
<dbReference type="InterPro" id="IPR006096">
    <property type="entry name" value="Glu/Leu/Phe/Val/Trp_DH_C"/>
</dbReference>
<comment type="similarity">
    <text evidence="1">Belongs to the Glu/Leu/Phe/Val dehydrogenases family.</text>
</comment>
<dbReference type="PANTHER" id="PTHR11606">
    <property type="entry name" value="GLUTAMATE DEHYDROGENASE"/>
    <property type="match status" value="1"/>
</dbReference>
<dbReference type="Proteomes" id="UP000184731">
    <property type="component" value="Chromosome"/>
</dbReference>
<keyword evidence="5" id="KW-1185">Reference proteome</keyword>
<evidence type="ECO:0000259" key="3">
    <source>
        <dbReference type="SMART" id="SM00839"/>
    </source>
</evidence>
<dbReference type="PANTHER" id="PTHR11606:SF39">
    <property type="entry name" value="GLUTAMATE_PHENYLALANINE_LEUCINE_VALINE_L-TRYPTOPHAN DEHYDROGENASE C-TERMINAL DOMAIN-CONTAINING PROTEIN"/>
    <property type="match status" value="1"/>
</dbReference>
<dbReference type="OrthoDB" id="19378at2"/>
<dbReference type="InterPro" id="IPR046346">
    <property type="entry name" value="Aminoacid_DH-like_N_sf"/>
</dbReference>
<proteinExistence type="inferred from homology"/>
<dbReference type="AlphaFoldDB" id="A0A1L4CY97"/>
<dbReference type="SUPFAM" id="SSF51735">
    <property type="entry name" value="NAD(P)-binding Rossmann-fold domains"/>
    <property type="match status" value="1"/>
</dbReference>
<evidence type="ECO:0000313" key="4">
    <source>
        <dbReference type="EMBL" id="APJ02922.1"/>
    </source>
</evidence>
<keyword evidence="2" id="KW-0560">Oxidoreductase</keyword>
<protein>
    <recommendedName>
        <fullName evidence="3">Glutamate/phenylalanine/leucine/valine/L-tryptophan dehydrogenase C-terminal domain-containing protein</fullName>
    </recommendedName>
</protein>
<dbReference type="RefSeq" id="WP_148696633.1">
    <property type="nucleotide sequence ID" value="NZ_CP017834.1"/>
</dbReference>
<gene>
    <name evidence="4" type="ORF">AXG55_02910</name>
</gene>
<dbReference type="Pfam" id="PF00208">
    <property type="entry name" value="ELFV_dehydrog"/>
    <property type="match status" value="1"/>
</dbReference>
<dbReference type="KEGG" id="saqi:AXG55_02910"/>
<dbReference type="GO" id="GO:0006538">
    <property type="term" value="P:L-glutamate catabolic process"/>
    <property type="evidence" value="ECO:0007669"/>
    <property type="project" value="TreeGrafter"/>
</dbReference>
<dbReference type="GO" id="GO:0004352">
    <property type="term" value="F:glutamate dehydrogenase (NAD+) activity"/>
    <property type="evidence" value="ECO:0007669"/>
    <property type="project" value="TreeGrafter"/>
</dbReference>
<dbReference type="STRING" id="1915309.AXG55_02910"/>
<organism evidence="4 5">
    <name type="scientific">Silvanigrella aquatica</name>
    <dbReference type="NCBI Taxonomy" id="1915309"/>
    <lineage>
        <taxon>Bacteria</taxon>
        <taxon>Pseudomonadati</taxon>
        <taxon>Bdellovibrionota</taxon>
        <taxon>Oligoflexia</taxon>
        <taxon>Silvanigrellales</taxon>
        <taxon>Silvanigrellaceae</taxon>
        <taxon>Silvanigrella</taxon>
    </lineage>
</organism>
<reference evidence="4 5" key="1">
    <citation type="submission" date="2016-10" db="EMBL/GenBank/DDBJ databases">
        <title>Silvanigrella aquatica sp. nov., isolated from a freshwater lake located in the Black Forest, Germany, description of Silvanigrellaceae fam. nov., Silvanigrellales ord. nov., reclassification of the order Bdellovibrionales in the class Oligoflexia, reclassification of the families Bacteriovoracaceae and Halobacteriovoraceae in the new order Bacteriovoracales ord. nov., and reclassification of the family Pseudobacteriovoracaceae in the order Oligoflexiales.</title>
        <authorList>
            <person name="Hahn M.W."/>
            <person name="Schmidt J."/>
            <person name="Koll U."/>
            <person name="Rohde M."/>
            <person name="Verbag S."/>
            <person name="Pitt A."/>
            <person name="Nakai R."/>
            <person name="Naganuma T."/>
            <person name="Lang E."/>
        </authorList>
    </citation>
    <scope>NUCLEOTIDE SEQUENCE [LARGE SCALE GENOMIC DNA]</scope>
    <source>
        <strain evidence="4 5">MWH-Nonnen-W8red</strain>
    </source>
</reference>
<dbReference type="Gene3D" id="3.40.50.720">
    <property type="entry name" value="NAD(P)-binding Rossmann-like Domain"/>
    <property type="match status" value="1"/>
</dbReference>
<sequence length="1021" mass="115173">MTLPKIHSQKWLSEVELLDSEIEPSESLKPANIEKFFAGLRDSKACSGATSGILDEISKELEHTVPWFLTQMPPLYLWSTSQKAIMDDILEIVSGKVLGENQIAERVAATTQTVTFIAPGEHSTASVRLAPVISGHHAKVARLFNSLDKKIGLCEIYQAPYNNKNAWSHNKAQEKLEPLRKLLSHKPKKSVDLFINSLDKDYVEVATTKQMALAYEAINYCLENENTFVNLTTIVDEETNDARVRVDICLKHFPVTAAMENIIGIFNRYNFQVRRVLANEVLLNDNQKFTVLHLISASPTGEVITDNMKAWGKVLKSLKTLSYVDHGDEFSSLLLGESPFSLNETNLVRAMANWVHIFLTKQNPYYYSTDRVSKIIANNHAYMDLCIKYFRARFDPRYDGDRKKESVSCFDQIKLMYAELNDVIEKNILKEGLNFLSHILKTNYFLISKGGLTFRIDPSVLDKQYYPETPFGIFYMIGRNFRAFQVRYRDISRGGMRVVLPRNSGDYENALAGVFDEVNGLASAQQLKNKDIPEGGSKCVMVVRPGGDKNEAVKAAISGLLDLIVTDPKTGALADGIIDYYGKDEIIYLGPDENLTDDLIVWIIEHALHRKYKYAYAFMSSKPDFGINHKTYGVTSEGVNVYVDNVLRYLGLQNSTFRVKMTGGPDGDVAGNELNILYREYGERCRVVAIGDGFGAAYDPRGLNWVELLRLYKESKSIVEFDPKKLSGDSKAYVISANTKENMKIRDSLYATAEAEIFIPAGGRPYTVKESNWDRYLMPNGKPSSLAIVEGANIFFTKEARQKIVDSGVIVIKDSSANKAGVSCSSYEIIACLTIMPEEFAEIKDIYVGQVLNIIRRNADLEAKLLFREWLKNKNETDLVKLSYEISTEINQAKDILLDKLNKLSDAELSASKFTFVLLKHCPNVLVEKYKDRILNLLPRAHKIAILSAHMASHVIYREGLNWLESMHPDQIFKVALDYMEVERNIEKMIAELQESSLSFKDEIVDVLRAAGAKHLASSRI</sequence>